<dbReference type="STRING" id="742727.HMPREF9447_01524"/>
<dbReference type="AlphaFoldDB" id="K9E2Q3"/>
<evidence type="ECO:0000313" key="2">
    <source>
        <dbReference type="EMBL" id="EKU91334.1"/>
    </source>
</evidence>
<dbReference type="EMBL" id="ADLF01000008">
    <property type="protein sequence ID" value="EKU91334.1"/>
    <property type="molecule type" value="Genomic_DNA"/>
</dbReference>
<sequence>MKKMTFNRSFNMRKDLQKKRRLESIKMKGY</sequence>
<proteinExistence type="predicted"/>
<gene>
    <name evidence="2" type="ORF">HMPREF9447_01524</name>
</gene>
<protein>
    <submittedName>
        <fullName evidence="2">Uncharacterized protein</fullName>
    </submittedName>
</protein>
<evidence type="ECO:0000256" key="1">
    <source>
        <dbReference type="SAM" id="MobiDB-lite"/>
    </source>
</evidence>
<evidence type="ECO:0000313" key="3">
    <source>
        <dbReference type="Proteomes" id="UP000009872"/>
    </source>
</evidence>
<dbReference type="Proteomes" id="UP000009872">
    <property type="component" value="Unassembled WGS sequence"/>
</dbReference>
<name>K9E2Q3_9BACE</name>
<organism evidence="2 3">
    <name type="scientific">Bacteroides oleiciplenus YIT 12058</name>
    <dbReference type="NCBI Taxonomy" id="742727"/>
    <lineage>
        <taxon>Bacteria</taxon>
        <taxon>Pseudomonadati</taxon>
        <taxon>Bacteroidota</taxon>
        <taxon>Bacteroidia</taxon>
        <taxon>Bacteroidales</taxon>
        <taxon>Bacteroidaceae</taxon>
        <taxon>Bacteroides</taxon>
    </lineage>
</organism>
<feature type="region of interest" description="Disordered" evidence="1">
    <location>
        <begin position="1"/>
        <end position="30"/>
    </location>
</feature>
<comment type="caution">
    <text evidence="2">The sequence shown here is derived from an EMBL/GenBank/DDBJ whole genome shotgun (WGS) entry which is preliminary data.</text>
</comment>
<feature type="compositionally biased region" description="Polar residues" evidence="1">
    <location>
        <begin position="1"/>
        <end position="10"/>
    </location>
</feature>
<accession>K9E2Q3</accession>
<keyword evidence="3" id="KW-1185">Reference proteome</keyword>
<dbReference type="HOGENOM" id="CLU_3402137_0_0_10"/>
<reference evidence="2 3" key="1">
    <citation type="submission" date="2012-09" db="EMBL/GenBank/DDBJ databases">
        <title>The Genome Sequence of Bacteroides oleiciplenus YIT 12058.</title>
        <authorList>
            <consortium name="The Broad Institute Genome Sequencing Platform"/>
            <person name="Earl A."/>
            <person name="Ward D."/>
            <person name="Feldgarden M."/>
            <person name="Gevers D."/>
            <person name="Morotomi M."/>
            <person name="Walker B."/>
            <person name="Young S.K."/>
            <person name="Zeng Q."/>
            <person name="Gargeya S."/>
            <person name="Fitzgerald M."/>
            <person name="Haas B."/>
            <person name="Abouelleil A."/>
            <person name="Alvarado L."/>
            <person name="Arachchi H.M."/>
            <person name="Berlin A.M."/>
            <person name="Chapman S.B."/>
            <person name="Goldberg J."/>
            <person name="Griggs A."/>
            <person name="Gujja S."/>
            <person name="Hansen M."/>
            <person name="Howarth C."/>
            <person name="Imamovic A."/>
            <person name="Larimer J."/>
            <person name="McCowen C."/>
            <person name="Montmayeur A."/>
            <person name="Murphy C."/>
            <person name="Neiman D."/>
            <person name="Pearson M."/>
            <person name="Priest M."/>
            <person name="Roberts A."/>
            <person name="Saif S."/>
            <person name="Shea T."/>
            <person name="Sisk P."/>
            <person name="Sykes S."/>
            <person name="Wortman J."/>
            <person name="Nusbaum C."/>
            <person name="Birren B."/>
        </authorList>
    </citation>
    <scope>NUCLEOTIDE SEQUENCE [LARGE SCALE GENOMIC DNA]</scope>
    <source>
        <strain evidence="2 3">YIT 12058</strain>
    </source>
</reference>